<evidence type="ECO:0000256" key="4">
    <source>
        <dbReference type="ARBA" id="ARBA00022679"/>
    </source>
</evidence>
<dbReference type="GO" id="GO:0005737">
    <property type="term" value="C:cytoplasm"/>
    <property type="evidence" value="ECO:0007669"/>
    <property type="project" value="UniProtKB-UniRule"/>
</dbReference>
<dbReference type="SUPFAM" id="SSF54782">
    <property type="entry name" value="Porphobilinogen deaminase (hydroxymethylbilane synthase), C-terminal domain"/>
    <property type="match status" value="1"/>
</dbReference>
<dbReference type="Gene3D" id="3.30.160.40">
    <property type="entry name" value="Porphobilinogen deaminase, C-terminal domain"/>
    <property type="match status" value="1"/>
</dbReference>
<comment type="miscellaneous">
    <text evidence="7">The porphobilinogen subunits are added to the dipyrromethane group.</text>
</comment>
<dbReference type="InterPro" id="IPR022417">
    <property type="entry name" value="Porphobilin_deaminase_N"/>
</dbReference>
<evidence type="ECO:0000256" key="3">
    <source>
        <dbReference type="ARBA" id="ARBA00011245"/>
    </source>
</evidence>
<sequence length="290" mass="32496">MKLIVATRKSNLAQTQTDLVINMIKEKYDVECEKLLMETLGDKILDKTLDKIGGKGLFVKEIEMALLENKANIAVHSMKDVPYDVPEMFEIAAIPEREDARDVFVSRDKTPFMELPKGARIGTSSRRRAAQLILLRPDVEIVPIRGNVQTRIRKIQELNLQGTVLAAAGLKRLNMENLITNYFEVSEMVPAIGQGALGLEIKKGSEVLDVIKNIEHRETRVCVEAERSFMRELKGDCHSTIGAYAILEKDLMYIVGVYEIGGKIVKKDIEGNVEAFKELGENLAKKIINA</sequence>
<dbReference type="AlphaFoldDB" id="A0A2T0B302"/>
<dbReference type="FunFam" id="3.40.190.10:FF:000005">
    <property type="entry name" value="Porphobilinogen deaminase"/>
    <property type="match status" value="1"/>
</dbReference>
<keyword evidence="5 7" id="KW-0627">Porphyrin biosynthesis</keyword>
<organism evidence="10 11">
    <name type="scientific">Clostridium liquoris</name>
    <dbReference type="NCBI Taxonomy" id="1289519"/>
    <lineage>
        <taxon>Bacteria</taxon>
        <taxon>Bacillati</taxon>
        <taxon>Bacillota</taxon>
        <taxon>Clostridia</taxon>
        <taxon>Eubacteriales</taxon>
        <taxon>Clostridiaceae</taxon>
        <taxon>Clostridium</taxon>
    </lineage>
</organism>
<dbReference type="SUPFAM" id="SSF53850">
    <property type="entry name" value="Periplasmic binding protein-like II"/>
    <property type="match status" value="1"/>
</dbReference>
<evidence type="ECO:0000313" key="11">
    <source>
        <dbReference type="Proteomes" id="UP000239706"/>
    </source>
</evidence>
<dbReference type="InterPro" id="IPR022418">
    <property type="entry name" value="Porphobilinogen_deaminase_C"/>
</dbReference>
<dbReference type="OrthoDB" id="9810298at2"/>
<dbReference type="InterPro" id="IPR036803">
    <property type="entry name" value="Porphobilinogen_deaminase_C_sf"/>
</dbReference>
<evidence type="ECO:0000256" key="6">
    <source>
        <dbReference type="ARBA" id="ARBA00048169"/>
    </source>
</evidence>
<dbReference type="GO" id="GO:0004418">
    <property type="term" value="F:hydroxymethylbilane synthase activity"/>
    <property type="evidence" value="ECO:0007669"/>
    <property type="project" value="UniProtKB-UniRule"/>
</dbReference>
<evidence type="ECO:0000259" key="9">
    <source>
        <dbReference type="Pfam" id="PF03900"/>
    </source>
</evidence>
<name>A0A2T0B302_9CLOT</name>
<dbReference type="HAMAP" id="MF_00260">
    <property type="entry name" value="Porphobil_deam"/>
    <property type="match status" value="1"/>
</dbReference>
<dbReference type="Pfam" id="PF01379">
    <property type="entry name" value="Porphobil_deam"/>
    <property type="match status" value="1"/>
</dbReference>
<feature type="modified residue" description="S-(dipyrrolylmethanemethyl)cysteine" evidence="7">
    <location>
        <position position="237"/>
    </location>
</feature>
<dbReference type="Proteomes" id="UP000239706">
    <property type="component" value="Unassembled WGS sequence"/>
</dbReference>
<dbReference type="PRINTS" id="PR00151">
    <property type="entry name" value="PORPHBDMNASE"/>
</dbReference>
<reference evidence="10 11" key="1">
    <citation type="submission" date="2018-03" db="EMBL/GenBank/DDBJ databases">
        <title>Genome sequence of Clostridium liquoris DSM 100320.</title>
        <authorList>
            <person name="Poehlein A."/>
            <person name="Daniel R."/>
        </authorList>
    </citation>
    <scope>NUCLEOTIDE SEQUENCE [LARGE SCALE GENOMIC DNA]</scope>
    <source>
        <strain evidence="10 11">DSM 100320</strain>
    </source>
</reference>
<feature type="domain" description="Porphobilinogen deaminase C-terminal" evidence="9">
    <location>
        <begin position="222"/>
        <end position="288"/>
    </location>
</feature>
<comment type="subunit">
    <text evidence="3 7">Monomer.</text>
</comment>
<dbReference type="PANTHER" id="PTHR11557">
    <property type="entry name" value="PORPHOBILINOGEN DEAMINASE"/>
    <property type="match status" value="1"/>
</dbReference>
<dbReference type="PIRSF" id="PIRSF001438">
    <property type="entry name" value="4pyrrol_synth_OHMeBilane_synth"/>
    <property type="match status" value="1"/>
</dbReference>
<dbReference type="RefSeq" id="WP_106063799.1">
    <property type="nucleotide sequence ID" value="NZ_PVXO01000047.1"/>
</dbReference>
<proteinExistence type="inferred from homology"/>
<evidence type="ECO:0000256" key="5">
    <source>
        <dbReference type="ARBA" id="ARBA00023244"/>
    </source>
</evidence>
<evidence type="ECO:0000313" key="10">
    <source>
        <dbReference type="EMBL" id="PRR78280.1"/>
    </source>
</evidence>
<keyword evidence="11" id="KW-1185">Reference proteome</keyword>
<comment type="catalytic activity">
    <reaction evidence="6 7">
        <text>4 porphobilinogen + H2O = hydroxymethylbilane + 4 NH4(+)</text>
        <dbReference type="Rhea" id="RHEA:13185"/>
        <dbReference type="ChEBI" id="CHEBI:15377"/>
        <dbReference type="ChEBI" id="CHEBI:28938"/>
        <dbReference type="ChEBI" id="CHEBI:57845"/>
        <dbReference type="ChEBI" id="CHEBI:58126"/>
        <dbReference type="EC" id="2.5.1.61"/>
    </reaction>
</comment>
<evidence type="ECO:0000256" key="7">
    <source>
        <dbReference type="HAMAP-Rule" id="MF_00260"/>
    </source>
</evidence>
<keyword evidence="4 7" id="KW-0808">Transferase</keyword>
<comment type="similarity">
    <text evidence="2 7">Belongs to the HMBS family.</text>
</comment>
<dbReference type="InterPro" id="IPR000860">
    <property type="entry name" value="HemC"/>
</dbReference>
<protein>
    <recommendedName>
        <fullName evidence="7">Porphobilinogen deaminase</fullName>
        <shortName evidence="7">PBG</shortName>
        <ecNumber evidence="7">2.5.1.61</ecNumber>
    </recommendedName>
    <alternativeName>
        <fullName evidence="7">Hydroxymethylbilane synthase</fullName>
        <shortName evidence="7">HMBS</shortName>
    </alternativeName>
    <alternativeName>
        <fullName evidence="7">Pre-uroporphyrinogen synthase</fullName>
    </alternativeName>
</protein>
<dbReference type="PANTHER" id="PTHR11557:SF0">
    <property type="entry name" value="PORPHOBILINOGEN DEAMINASE"/>
    <property type="match status" value="1"/>
</dbReference>
<comment type="cofactor">
    <cofactor evidence="7">
        <name>dipyrromethane</name>
        <dbReference type="ChEBI" id="CHEBI:60342"/>
    </cofactor>
    <text evidence="7">Binds 1 dipyrromethane group covalently.</text>
</comment>
<evidence type="ECO:0000259" key="8">
    <source>
        <dbReference type="Pfam" id="PF01379"/>
    </source>
</evidence>
<dbReference type="Pfam" id="PF03900">
    <property type="entry name" value="Porphobil_deamC"/>
    <property type="match status" value="1"/>
</dbReference>
<accession>A0A2T0B302</accession>
<gene>
    <name evidence="7 10" type="primary">hemC</name>
    <name evidence="10" type="ORF">CLLI_17070</name>
</gene>
<feature type="domain" description="Porphobilinogen deaminase N-terminal" evidence="8">
    <location>
        <begin position="3"/>
        <end position="206"/>
    </location>
</feature>
<dbReference type="EC" id="2.5.1.61" evidence="7"/>
<evidence type="ECO:0000256" key="2">
    <source>
        <dbReference type="ARBA" id="ARBA00005638"/>
    </source>
</evidence>
<comment type="caution">
    <text evidence="10">The sequence shown here is derived from an EMBL/GenBank/DDBJ whole genome shotgun (WGS) entry which is preliminary data.</text>
</comment>
<dbReference type="Gene3D" id="3.40.190.10">
    <property type="entry name" value="Periplasmic binding protein-like II"/>
    <property type="match status" value="2"/>
</dbReference>
<comment type="function">
    <text evidence="1 7">Tetrapolymerization of the monopyrrole PBG into the hydroxymethylbilane pre-uroporphyrinogen in several discrete steps.</text>
</comment>
<dbReference type="NCBIfam" id="TIGR00212">
    <property type="entry name" value="hemC"/>
    <property type="match status" value="1"/>
</dbReference>
<dbReference type="GO" id="GO:0006782">
    <property type="term" value="P:protoporphyrinogen IX biosynthetic process"/>
    <property type="evidence" value="ECO:0007669"/>
    <property type="project" value="UniProtKB-UniRule"/>
</dbReference>
<evidence type="ECO:0000256" key="1">
    <source>
        <dbReference type="ARBA" id="ARBA00002869"/>
    </source>
</evidence>
<dbReference type="EMBL" id="PVXO01000047">
    <property type="protein sequence ID" value="PRR78280.1"/>
    <property type="molecule type" value="Genomic_DNA"/>
</dbReference>